<accession>A0AAD7TU93</accession>
<feature type="compositionally biased region" description="Polar residues" evidence="4">
    <location>
        <begin position="84"/>
        <end position="111"/>
    </location>
</feature>
<dbReference type="PROSITE" id="PS50102">
    <property type="entry name" value="RRM"/>
    <property type="match status" value="2"/>
</dbReference>
<evidence type="ECO:0000313" key="6">
    <source>
        <dbReference type="EMBL" id="KAJ8482571.1"/>
    </source>
</evidence>
<dbReference type="GO" id="GO:0006417">
    <property type="term" value="P:regulation of translation"/>
    <property type="evidence" value="ECO:0007669"/>
    <property type="project" value="TreeGrafter"/>
</dbReference>
<keyword evidence="2 3" id="KW-0694">RNA-binding</keyword>
<dbReference type="PANTHER" id="PTHR48032:SF6">
    <property type="entry name" value="RNA-BINDING (RRM_RBD_RNP MOTIFS) FAMILY PROTEIN"/>
    <property type="match status" value="1"/>
</dbReference>
<feature type="compositionally biased region" description="Basic and acidic residues" evidence="4">
    <location>
        <begin position="33"/>
        <end position="57"/>
    </location>
</feature>
<evidence type="ECO:0000256" key="2">
    <source>
        <dbReference type="ARBA" id="ARBA00022884"/>
    </source>
</evidence>
<dbReference type="EMBL" id="JAPEVG010000111">
    <property type="protein sequence ID" value="KAJ8482571.1"/>
    <property type="molecule type" value="Genomic_DNA"/>
</dbReference>
<sequence>MPGSLDSDLYDDLYGDNEDNREESTQQETTESSIEKKQSSSEEPKQEEKSATVKKESSLPPKPTQSSELSYSAQVAQQFSAYKQTPAQERQQYQAPASTSGSKTNGTSQSDDNGRRAVRPSEMKDEGFGRCIMCQWSLVSLRHYCATPCLIHLLVHTVCYKKLRNLSGTLVYQLRAGYLVFTLRKLMFCSFTSILGTPHLTSPQLVTYLSYCASSVDTPVRLRSTPQGLRKYFSEFGEVEDCTILRDQDGRSRGFAFLTFKEPASVNAVMCREHVLDGKTIDPKRAIPREEHLRNTRYFVGGLSHSTTSDSMRTFFSQYGKVVDCTVMVDRETGRSKGFGFVTFEDASNTEQLVGQANLFLDDKQIEVKVAQPRSQRDAARTGRGNRDGSYSGSDAAGTSMSFTPPAPANVGPQHMSMLYQRMMGQNPMMGMGMGMGMPGMGAAAGGMPGMMPMGSAATPMAGGDFTGMGAGMGAAGGMGVGMNPSMGMGVAMNPAMGGGMANMGAGMGGAMGAGMRMGMGPMAMTGMGMQPFMGNAAGMMGRGMGMMGGPAGMHPMGRTRGGMMNAGVGPARNMARGQHGFHPYAR</sequence>
<dbReference type="Proteomes" id="UP001215151">
    <property type="component" value="Unassembled WGS sequence"/>
</dbReference>
<dbReference type="PANTHER" id="PTHR48032">
    <property type="entry name" value="RNA-BINDING PROTEIN MUSASHI HOMOLOG RBP6"/>
    <property type="match status" value="1"/>
</dbReference>
<gene>
    <name evidence="6" type="ORF">ONZ51_g5278</name>
</gene>
<evidence type="ECO:0000256" key="1">
    <source>
        <dbReference type="ARBA" id="ARBA00022737"/>
    </source>
</evidence>
<keyword evidence="7" id="KW-1185">Reference proteome</keyword>
<protein>
    <recommendedName>
        <fullName evidence="5">RRM domain-containing protein</fullName>
    </recommendedName>
</protein>
<proteinExistence type="predicted"/>
<feature type="region of interest" description="Disordered" evidence="4">
    <location>
        <begin position="1"/>
        <end position="72"/>
    </location>
</feature>
<dbReference type="Gene3D" id="3.30.70.330">
    <property type="match status" value="2"/>
</dbReference>
<feature type="domain" description="RRM" evidence="5">
    <location>
        <begin position="296"/>
        <end position="373"/>
    </location>
</feature>
<feature type="compositionally biased region" description="Basic and acidic residues" evidence="4">
    <location>
        <begin position="375"/>
        <end position="387"/>
    </location>
</feature>
<feature type="domain" description="RRM" evidence="5">
    <location>
        <begin position="202"/>
        <end position="287"/>
    </location>
</feature>
<evidence type="ECO:0000256" key="4">
    <source>
        <dbReference type="SAM" id="MobiDB-lite"/>
    </source>
</evidence>
<feature type="region of interest" description="Disordered" evidence="4">
    <location>
        <begin position="371"/>
        <end position="410"/>
    </location>
</feature>
<feature type="compositionally biased region" description="Polar residues" evidence="4">
    <location>
        <begin position="389"/>
        <end position="403"/>
    </location>
</feature>
<dbReference type="InterPro" id="IPR035979">
    <property type="entry name" value="RBD_domain_sf"/>
</dbReference>
<organism evidence="6 7">
    <name type="scientific">Trametes cubensis</name>
    <dbReference type="NCBI Taxonomy" id="1111947"/>
    <lineage>
        <taxon>Eukaryota</taxon>
        <taxon>Fungi</taxon>
        <taxon>Dikarya</taxon>
        <taxon>Basidiomycota</taxon>
        <taxon>Agaricomycotina</taxon>
        <taxon>Agaricomycetes</taxon>
        <taxon>Polyporales</taxon>
        <taxon>Polyporaceae</taxon>
        <taxon>Trametes</taxon>
    </lineage>
</organism>
<evidence type="ECO:0000259" key="5">
    <source>
        <dbReference type="PROSITE" id="PS50102"/>
    </source>
</evidence>
<comment type="caution">
    <text evidence="6">The sequence shown here is derived from an EMBL/GenBank/DDBJ whole genome shotgun (WGS) entry which is preliminary data.</text>
</comment>
<dbReference type="AlphaFoldDB" id="A0AAD7TU93"/>
<evidence type="ECO:0000256" key="3">
    <source>
        <dbReference type="PROSITE-ProRule" id="PRU00176"/>
    </source>
</evidence>
<dbReference type="Pfam" id="PF00076">
    <property type="entry name" value="RRM_1"/>
    <property type="match status" value="2"/>
</dbReference>
<dbReference type="GO" id="GO:0003729">
    <property type="term" value="F:mRNA binding"/>
    <property type="evidence" value="ECO:0007669"/>
    <property type="project" value="TreeGrafter"/>
</dbReference>
<dbReference type="SUPFAM" id="SSF54928">
    <property type="entry name" value="RNA-binding domain, RBD"/>
    <property type="match status" value="2"/>
</dbReference>
<dbReference type="InterPro" id="IPR012677">
    <property type="entry name" value="Nucleotide-bd_a/b_plait_sf"/>
</dbReference>
<dbReference type="SMART" id="SM00360">
    <property type="entry name" value="RRM"/>
    <property type="match status" value="2"/>
</dbReference>
<feature type="compositionally biased region" description="Acidic residues" evidence="4">
    <location>
        <begin position="8"/>
        <end position="21"/>
    </location>
</feature>
<dbReference type="InterPro" id="IPR000504">
    <property type="entry name" value="RRM_dom"/>
</dbReference>
<feature type="region of interest" description="Disordered" evidence="4">
    <location>
        <begin position="84"/>
        <end position="121"/>
    </location>
</feature>
<evidence type="ECO:0000313" key="7">
    <source>
        <dbReference type="Proteomes" id="UP001215151"/>
    </source>
</evidence>
<feature type="compositionally biased region" description="Basic and acidic residues" evidence="4">
    <location>
        <begin position="112"/>
        <end position="121"/>
    </location>
</feature>
<reference evidence="6" key="1">
    <citation type="submission" date="2022-11" db="EMBL/GenBank/DDBJ databases">
        <title>Genome Sequence of Cubamyces cubensis.</title>
        <authorList>
            <person name="Buettner E."/>
        </authorList>
    </citation>
    <scope>NUCLEOTIDE SEQUENCE</scope>
    <source>
        <strain evidence="6">MPL-01</strain>
    </source>
</reference>
<name>A0AAD7TU93_9APHY</name>
<keyword evidence="1" id="KW-0677">Repeat</keyword>